<dbReference type="PROSITE" id="PS50949">
    <property type="entry name" value="HTH_GNTR"/>
    <property type="match status" value="1"/>
</dbReference>
<keyword evidence="1" id="KW-0805">Transcription regulation</keyword>
<dbReference type="PRINTS" id="PR00035">
    <property type="entry name" value="HTHGNTR"/>
</dbReference>
<dbReference type="SUPFAM" id="SSF46785">
    <property type="entry name" value="Winged helix' DNA-binding domain"/>
    <property type="match status" value="1"/>
</dbReference>
<evidence type="ECO:0000256" key="2">
    <source>
        <dbReference type="ARBA" id="ARBA00023125"/>
    </source>
</evidence>
<dbReference type="PANTHER" id="PTHR44846">
    <property type="entry name" value="MANNOSYL-D-GLYCERATE TRANSPORT/METABOLISM SYSTEM REPRESSOR MNGR-RELATED"/>
    <property type="match status" value="1"/>
</dbReference>
<dbReference type="SMART" id="SM00866">
    <property type="entry name" value="UTRA"/>
    <property type="match status" value="1"/>
</dbReference>
<evidence type="ECO:0000256" key="3">
    <source>
        <dbReference type="ARBA" id="ARBA00023163"/>
    </source>
</evidence>
<dbReference type="InterPro" id="IPR011663">
    <property type="entry name" value="UTRA"/>
</dbReference>
<feature type="domain" description="HTH gntR-type" evidence="4">
    <location>
        <begin position="5"/>
        <end position="73"/>
    </location>
</feature>
<dbReference type="Gene3D" id="1.10.10.10">
    <property type="entry name" value="Winged helix-like DNA-binding domain superfamily/Winged helix DNA-binding domain"/>
    <property type="match status" value="1"/>
</dbReference>
<dbReference type="InterPro" id="IPR036390">
    <property type="entry name" value="WH_DNA-bd_sf"/>
</dbReference>
<keyword evidence="6" id="KW-1185">Reference proteome</keyword>
<dbReference type="RefSeq" id="WP_077111062.1">
    <property type="nucleotide sequence ID" value="NZ_JAFBFH010000004.1"/>
</dbReference>
<dbReference type="Gene3D" id="3.40.1410.10">
    <property type="entry name" value="Chorismate lyase-like"/>
    <property type="match status" value="1"/>
</dbReference>
<evidence type="ECO:0000259" key="4">
    <source>
        <dbReference type="PROSITE" id="PS50949"/>
    </source>
</evidence>
<name>A0ABS2R2S8_9BACI</name>
<dbReference type="InterPro" id="IPR028978">
    <property type="entry name" value="Chorismate_lyase_/UTRA_dom_sf"/>
</dbReference>
<dbReference type="PANTHER" id="PTHR44846:SF1">
    <property type="entry name" value="MANNOSYL-D-GLYCERATE TRANSPORT_METABOLISM SYSTEM REPRESSOR MNGR-RELATED"/>
    <property type="match status" value="1"/>
</dbReference>
<dbReference type="SMART" id="SM00345">
    <property type="entry name" value="HTH_GNTR"/>
    <property type="match status" value="1"/>
</dbReference>
<dbReference type="SUPFAM" id="SSF64288">
    <property type="entry name" value="Chorismate lyase-like"/>
    <property type="match status" value="1"/>
</dbReference>
<keyword evidence="2" id="KW-0238">DNA-binding</keyword>
<sequence>MRAKKALHQQIYDDLVSKILSGTYKVGEQLPSESELDKLYNASRSPVRQALAKLESDGYIYRFQGKGSFVASRTVSEAWTRMTGFKLNYLEQEGHLSAKVLSIDQVTNAEIAQLYHVEASRLLTQVSRVIYIDQKPIIYIHHYPDPNIPIKVFEENDDFVVLGEMLKEKMDIEIKEVEEEVEPFITDEEVGKHLDIKIGEPILKITRISSDTDSNPIDINTHYVNTNIWKYKVNFR</sequence>
<reference evidence="5 6" key="1">
    <citation type="submission" date="2021-01" db="EMBL/GenBank/DDBJ databases">
        <title>Genomic Encyclopedia of Type Strains, Phase IV (KMG-IV): sequencing the most valuable type-strain genomes for metagenomic binning, comparative biology and taxonomic classification.</title>
        <authorList>
            <person name="Goeker M."/>
        </authorList>
    </citation>
    <scope>NUCLEOTIDE SEQUENCE [LARGE SCALE GENOMIC DNA]</scope>
    <source>
        <strain evidence="5 6">DSM 105453</strain>
    </source>
</reference>
<accession>A0ABS2R2S8</accession>
<organism evidence="5 6">
    <name type="scientific">Siminovitchia thermophila</name>
    <dbReference type="NCBI Taxonomy" id="1245522"/>
    <lineage>
        <taxon>Bacteria</taxon>
        <taxon>Bacillati</taxon>
        <taxon>Bacillota</taxon>
        <taxon>Bacilli</taxon>
        <taxon>Bacillales</taxon>
        <taxon>Bacillaceae</taxon>
        <taxon>Siminovitchia</taxon>
    </lineage>
</organism>
<dbReference type="Pfam" id="PF00392">
    <property type="entry name" value="GntR"/>
    <property type="match status" value="1"/>
</dbReference>
<dbReference type="Proteomes" id="UP000823485">
    <property type="component" value="Unassembled WGS sequence"/>
</dbReference>
<evidence type="ECO:0000313" key="5">
    <source>
        <dbReference type="EMBL" id="MBM7713937.1"/>
    </source>
</evidence>
<comment type="caution">
    <text evidence="5">The sequence shown here is derived from an EMBL/GenBank/DDBJ whole genome shotgun (WGS) entry which is preliminary data.</text>
</comment>
<evidence type="ECO:0000256" key="1">
    <source>
        <dbReference type="ARBA" id="ARBA00023015"/>
    </source>
</evidence>
<evidence type="ECO:0000313" key="6">
    <source>
        <dbReference type="Proteomes" id="UP000823485"/>
    </source>
</evidence>
<gene>
    <name evidence="5" type="ORF">JOC94_000907</name>
</gene>
<dbReference type="InterPro" id="IPR000524">
    <property type="entry name" value="Tscrpt_reg_HTH_GntR"/>
</dbReference>
<proteinExistence type="predicted"/>
<protein>
    <submittedName>
        <fullName evidence="5">GntR family transcriptional regulator</fullName>
    </submittedName>
</protein>
<dbReference type="EMBL" id="JAFBFH010000004">
    <property type="protein sequence ID" value="MBM7713937.1"/>
    <property type="molecule type" value="Genomic_DNA"/>
</dbReference>
<dbReference type="CDD" id="cd07377">
    <property type="entry name" value="WHTH_GntR"/>
    <property type="match status" value="1"/>
</dbReference>
<keyword evidence="3" id="KW-0804">Transcription</keyword>
<dbReference type="InterPro" id="IPR036388">
    <property type="entry name" value="WH-like_DNA-bd_sf"/>
</dbReference>
<dbReference type="Pfam" id="PF07702">
    <property type="entry name" value="UTRA"/>
    <property type="match status" value="1"/>
</dbReference>
<dbReference type="InterPro" id="IPR050679">
    <property type="entry name" value="Bact_HTH_transcr_reg"/>
</dbReference>